<feature type="non-terminal residue" evidence="2">
    <location>
        <position position="68"/>
    </location>
</feature>
<reference evidence="2" key="1">
    <citation type="submission" date="2023-10" db="EMBL/GenBank/DDBJ databases">
        <title>Genome assembly of Pristionchus species.</title>
        <authorList>
            <person name="Yoshida K."/>
            <person name="Sommer R.J."/>
        </authorList>
    </citation>
    <scope>NUCLEOTIDE SEQUENCE</scope>
    <source>
        <strain evidence="2">RS0144</strain>
    </source>
</reference>
<dbReference type="Proteomes" id="UP001432027">
    <property type="component" value="Unassembled WGS sequence"/>
</dbReference>
<keyword evidence="1" id="KW-0472">Membrane</keyword>
<keyword evidence="1" id="KW-0812">Transmembrane</keyword>
<evidence type="ECO:0000256" key="1">
    <source>
        <dbReference type="SAM" id="Phobius"/>
    </source>
</evidence>
<proteinExistence type="predicted"/>
<feature type="transmembrane region" description="Helical" evidence="1">
    <location>
        <begin position="45"/>
        <end position="63"/>
    </location>
</feature>
<evidence type="ECO:0000313" key="3">
    <source>
        <dbReference type="Proteomes" id="UP001432027"/>
    </source>
</evidence>
<dbReference type="AlphaFoldDB" id="A0AAV5TK55"/>
<evidence type="ECO:0000313" key="2">
    <source>
        <dbReference type="EMBL" id="GMS94643.1"/>
    </source>
</evidence>
<organism evidence="2 3">
    <name type="scientific">Pristionchus entomophagus</name>
    <dbReference type="NCBI Taxonomy" id="358040"/>
    <lineage>
        <taxon>Eukaryota</taxon>
        <taxon>Metazoa</taxon>
        <taxon>Ecdysozoa</taxon>
        <taxon>Nematoda</taxon>
        <taxon>Chromadorea</taxon>
        <taxon>Rhabditida</taxon>
        <taxon>Rhabditina</taxon>
        <taxon>Diplogasteromorpha</taxon>
        <taxon>Diplogasteroidea</taxon>
        <taxon>Neodiplogasteridae</taxon>
        <taxon>Pristionchus</taxon>
    </lineage>
</organism>
<dbReference type="InterPro" id="IPR019428">
    <property type="entry name" value="7TM_GPCR_serpentine_rcpt_Str"/>
</dbReference>
<sequence length="68" mass="7900">MIPTSPYGVTKEILCLYLAVYNMTWIMIDYSFLYRLWAVKSPLRVGLFSNPFFIALLFTVASIESVVW</sequence>
<gene>
    <name evidence="2" type="ORF">PENTCL1PPCAC_16818</name>
</gene>
<keyword evidence="3" id="KW-1185">Reference proteome</keyword>
<dbReference type="EMBL" id="BTSX01000004">
    <property type="protein sequence ID" value="GMS94643.1"/>
    <property type="molecule type" value="Genomic_DNA"/>
</dbReference>
<name>A0AAV5TK55_9BILA</name>
<accession>A0AAV5TK55</accession>
<keyword evidence="1" id="KW-1133">Transmembrane helix</keyword>
<feature type="transmembrane region" description="Helical" evidence="1">
    <location>
        <begin position="13"/>
        <end position="33"/>
    </location>
</feature>
<dbReference type="Pfam" id="PF10326">
    <property type="entry name" value="7TM_GPCR_Str"/>
    <property type="match status" value="1"/>
</dbReference>
<comment type="caution">
    <text evidence="2">The sequence shown here is derived from an EMBL/GenBank/DDBJ whole genome shotgun (WGS) entry which is preliminary data.</text>
</comment>
<evidence type="ECO:0008006" key="4">
    <source>
        <dbReference type="Google" id="ProtNLM"/>
    </source>
</evidence>
<protein>
    <recommendedName>
        <fullName evidence="4">G protein-coupled receptor</fullName>
    </recommendedName>
</protein>